<dbReference type="InterPro" id="IPR022801">
    <property type="entry name" value="Ribosomal_uS4"/>
</dbReference>
<feature type="domain" description="RNA-binding S4" evidence="4">
    <location>
        <begin position="89"/>
        <end position="150"/>
    </location>
</feature>
<reference evidence="5" key="1">
    <citation type="journal article" date="2013" name="Genome Biol. Evol.">
        <title>Tracing the evolution of streptophyte algae and their mitochondrial genome.</title>
        <authorList>
            <person name="Turmel M."/>
            <person name="Otis C."/>
            <person name="Lemieux C."/>
        </authorList>
    </citation>
    <scope>NUCLEOTIDE SEQUENCE</scope>
</reference>
<evidence type="ECO:0000256" key="1">
    <source>
        <dbReference type="ARBA" id="ARBA00007465"/>
    </source>
</evidence>
<dbReference type="InterPro" id="IPR002942">
    <property type="entry name" value="S4_RNA-bd"/>
</dbReference>
<sequence>MLKFKRSRQLKRNIWITKKRTPKQRRILKYIFKRNKFLTKRAVQSVFFLLIQAKRCLSHFYGLSNLHPRGRPWKTKKSDLRKKFLLLETRLDTIVYRMNICSSMYAVKQLINHKKVVVNNRIVNARNFQVRPGDFICVENYSPVFKGAAQGDEFLHHPPAQRREHLIAFRGGPRGATKNGKRNVSYWPYGKNAAPNVKFRRFYIKHRPSHLEINPLICAAVLLKYPERIRIPYIRDLSILQS</sequence>
<evidence type="ECO:0000256" key="2">
    <source>
        <dbReference type="ARBA" id="ARBA00023274"/>
    </source>
</evidence>
<evidence type="ECO:0000256" key="3">
    <source>
        <dbReference type="PROSITE-ProRule" id="PRU00182"/>
    </source>
</evidence>
<evidence type="ECO:0000259" key="4">
    <source>
        <dbReference type="SMART" id="SM00363"/>
    </source>
</evidence>
<dbReference type="GO" id="GO:0015935">
    <property type="term" value="C:small ribosomal subunit"/>
    <property type="evidence" value="ECO:0007669"/>
    <property type="project" value="TreeGrafter"/>
</dbReference>
<keyword evidence="3" id="KW-0694">RNA-binding</keyword>
<dbReference type="PANTHER" id="PTHR11831">
    <property type="entry name" value="30S 40S RIBOSOMAL PROTEIN"/>
    <property type="match status" value="1"/>
</dbReference>
<dbReference type="PANTHER" id="PTHR11831:SF30">
    <property type="entry name" value="SMALL RIBOSOMAL SUBUNIT PROTEIN US4M"/>
    <property type="match status" value="1"/>
</dbReference>
<dbReference type="CDD" id="cd00165">
    <property type="entry name" value="S4"/>
    <property type="match status" value="1"/>
</dbReference>
<dbReference type="Pfam" id="PF01479">
    <property type="entry name" value="S4"/>
    <property type="match status" value="1"/>
</dbReference>
<geneLocation type="mitochondrion" evidence="5"/>
<accession>U5YDZ4</accession>
<dbReference type="SMART" id="SM00363">
    <property type="entry name" value="S4"/>
    <property type="match status" value="1"/>
</dbReference>
<comment type="similarity">
    <text evidence="1">Belongs to the universal ribosomal protein uS4 family.</text>
</comment>
<dbReference type="GO" id="GO:0019843">
    <property type="term" value="F:rRNA binding"/>
    <property type="evidence" value="ECO:0007669"/>
    <property type="project" value="InterPro"/>
</dbReference>
<dbReference type="GO" id="GO:0042274">
    <property type="term" value="P:ribosomal small subunit biogenesis"/>
    <property type="evidence" value="ECO:0007669"/>
    <property type="project" value="TreeGrafter"/>
</dbReference>
<name>U5YDZ4_9VIRI</name>
<keyword evidence="5" id="KW-0689">Ribosomal protein</keyword>
<proteinExistence type="inferred from homology"/>
<dbReference type="InterPro" id="IPR036986">
    <property type="entry name" value="S4_RNA-bd_sf"/>
</dbReference>
<dbReference type="Gene3D" id="3.10.290.10">
    <property type="entry name" value="RNA-binding S4 domain"/>
    <property type="match status" value="1"/>
</dbReference>
<dbReference type="PROSITE" id="PS50889">
    <property type="entry name" value="S4"/>
    <property type="match status" value="1"/>
</dbReference>
<keyword evidence="2" id="KW-0687">Ribonucleoprotein</keyword>
<dbReference type="RefSeq" id="YP_008816081.1">
    <property type="nucleotide sequence ID" value="NC_022861.1"/>
</dbReference>
<dbReference type="AlphaFoldDB" id="U5YDZ4"/>
<organism evidence="5">
    <name type="scientific">Entransia fimbriata</name>
    <dbReference type="NCBI Taxonomy" id="130991"/>
    <lineage>
        <taxon>Eukaryota</taxon>
        <taxon>Viridiplantae</taxon>
        <taxon>Streptophyta</taxon>
        <taxon>Klebsormidiophyceae</taxon>
        <taxon>Entransiales</taxon>
        <taxon>Entransiaceae</taxon>
        <taxon>Entransia</taxon>
    </lineage>
</organism>
<dbReference type="SUPFAM" id="SSF55174">
    <property type="entry name" value="Alpha-L RNA-binding motif"/>
    <property type="match status" value="1"/>
</dbReference>
<gene>
    <name evidence="5" type="primary">rps4</name>
</gene>
<protein>
    <submittedName>
        <fullName evidence="5">Ribosomal protein S4</fullName>
    </submittedName>
</protein>
<dbReference type="GeneID" id="17675333"/>
<dbReference type="EMBL" id="KF060941">
    <property type="protein sequence ID" value="AGZ90309.1"/>
    <property type="molecule type" value="Genomic_DNA"/>
</dbReference>
<dbReference type="GO" id="GO:0003735">
    <property type="term" value="F:structural constituent of ribosome"/>
    <property type="evidence" value="ECO:0007669"/>
    <property type="project" value="TreeGrafter"/>
</dbReference>
<keyword evidence="5" id="KW-0496">Mitochondrion</keyword>
<evidence type="ECO:0000313" key="5">
    <source>
        <dbReference type="EMBL" id="AGZ90309.1"/>
    </source>
</evidence>